<keyword evidence="2" id="KW-1185">Reference proteome</keyword>
<organism evidence="1 2">
    <name type="scientific">Caerostris extrusa</name>
    <name type="common">Bark spider</name>
    <name type="synonym">Caerostris bankana</name>
    <dbReference type="NCBI Taxonomy" id="172846"/>
    <lineage>
        <taxon>Eukaryota</taxon>
        <taxon>Metazoa</taxon>
        <taxon>Ecdysozoa</taxon>
        <taxon>Arthropoda</taxon>
        <taxon>Chelicerata</taxon>
        <taxon>Arachnida</taxon>
        <taxon>Araneae</taxon>
        <taxon>Araneomorphae</taxon>
        <taxon>Entelegynae</taxon>
        <taxon>Araneoidea</taxon>
        <taxon>Araneidae</taxon>
        <taxon>Caerostris</taxon>
    </lineage>
</organism>
<feature type="non-terminal residue" evidence="1">
    <location>
        <position position="1"/>
    </location>
</feature>
<comment type="caution">
    <text evidence="1">The sequence shown here is derived from an EMBL/GenBank/DDBJ whole genome shotgun (WGS) entry which is preliminary data.</text>
</comment>
<name>A0AAV4S120_CAEEX</name>
<dbReference type="Proteomes" id="UP001054945">
    <property type="component" value="Unassembled WGS sequence"/>
</dbReference>
<sequence length="96" mass="10458">NPFHVTVRCCSFPKLSNSTDSPAVDFPVCTPLTDTDPILAPHRTVLNAARFCTHDAHRGTSCRWTAAPQLTMFFLPALFSAANGSFANRKGKVHIS</sequence>
<proteinExistence type="predicted"/>
<dbReference type="EMBL" id="BPLR01008767">
    <property type="protein sequence ID" value="GIY27059.1"/>
    <property type="molecule type" value="Genomic_DNA"/>
</dbReference>
<accession>A0AAV4S120</accession>
<protein>
    <submittedName>
        <fullName evidence="1">Uncharacterized protein</fullName>
    </submittedName>
</protein>
<dbReference type="AlphaFoldDB" id="A0AAV4S120"/>
<reference evidence="1 2" key="1">
    <citation type="submission" date="2021-06" db="EMBL/GenBank/DDBJ databases">
        <title>Caerostris extrusa draft genome.</title>
        <authorList>
            <person name="Kono N."/>
            <person name="Arakawa K."/>
        </authorList>
    </citation>
    <scope>NUCLEOTIDE SEQUENCE [LARGE SCALE GENOMIC DNA]</scope>
</reference>
<evidence type="ECO:0000313" key="2">
    <source>
        <dbReference type="Proteomes" id="UP001054945"/>
    </source>
</evidence>
<gene>
    <name evidence="1" type="ORF">CEXT_30581</name>
</gene>
<evidence type="ECO:0000313" key="1">
    <source>
        <dbReference type="EMBL" id="GIY27059.1"/>
    </source>
</evidence>